<dbReference type="GO" id="GO:0005975">
    <property type="term" value="P:carbohydrate metabolic process"/>
    <property type="evidence" value="ECO:0007669"/>
    <property type="project" value="UniProtKB-ARBA"/>
</dbReference>
<feature type="domain" description="PKD" evidence="2">
    <location>
        <begin position="115"/>
        <end position="170"/>
    </location>
</feature>
<accession>A0A4Q8AEI6</accession>
<keyword evidence="4" id="KW-1185">Reference proteome</keyword>
<feature type="region of interest" description="Disordered" evidence="1">
    <location>
        <begin position="218"/>
        <end position="253"/>
    </location>
</feature>
<dbReference type="EMBL" id="SHLA01000001">
    <property type="protein sequence ID" value="RZU62697.1"/>
    <property type="molecule type" value="Genomic_DNA"/>
</dbReference>
<dbReference type="InterPro" id="IPR013783">
    <property type="entry name" value="Ig-like_fold"/>
</dbReference>
<name>A0A4Q8AEI6_9MICC</name>
<comment type="caution">
    <text evidence="3">The sequence shown here is derived from an EMBL/GenBank/DDBJ whole genome shotgun (WGS) entry which is preliminary data.</text>
</comment>
<evidence type="ECO:0000313" key="4">
    <source>
        <dbReference type="Proteomes" id="UP000292685"/>
    </source>
</evidence>
<organism evidence="3 4">
    <name type="scientific">Zhihengliuella halotolerans</name>
    <dbReference type="NCBI Taxonomy" id="370736"/>
    <lineage>
        <taxon>Bacteria</taxon>
        <taxon>Bacillati</taxon>
        <taxon>Actinomycetota</taxon>
        <taxon>Actinomycetes</taxon>
        <taxon>Micrococcales</taxon>
        <taxon>Micrococcaceae</taxon>
        <taxon>Zhihengliuella</taxon>
    </lineage>
</organism>
<protein>
    <recommendedName>
        <fullName evidence="2">PKD domain-containing protein</fullName>
    </recommendedName>
</protein>
<dbReference type="InterPro" id="IPR000601">
    <property type="entry name" value="PKD_dom"/>
</dbReference>
<reference evidence="3 4" key="1">
    <citation type="submission" date="2019-02" db="EMBL/GenBank/DDBJ databases">
        <title>Sequencing the genomes of 1000 actinobacteria strains.</title>
        <authorList>
            <person name="Klenk H.-P."/>
        </authorList>
    </citation>
    <scope>NUCLEOTIDE SEQUENCE [LARGE SCALE GENOMIC DNA]</scope>
    <source>
        <strain evidence="3 4">DSM 17364</strain>
    </source>
</reference>
<feature type="compositionally biased region" description="Basic and acidic residues" evidence="1">
    <location>
        <begin position="236"/>
        <end position="245"/>
    </location>
</feature>
<gene>
    <name evidence="3" type="ORF">EV380_2299</name>
</gene>
<dbReference type="InterPro" id="IPR035986">
    <property type="entry name" value="PKD_dom_sf"/>
</dbReference>
<dbReference type="PROSITE" id="PS50093">
    <property type="entry name" value="PKD"/>
    <property type="match status" value="1"/>
</dbReference>
<sequence length="253" mass="26905">MAAQSEAADAGSGEVPDVVVSPCAPINVERPILTATGPAEDVDPVDRPDLVAQEFRRVEIPRPTLVMAGEIEDEQVPGKMWGAALRGTHLNMWADAADHTLGTTLLGVEVTIRATPLNYTWDYGDGQAKTSAYAGGPVTAGAAARAADSGTATSHQYEATGFYPVSVTTTYAGQFKTPTSDWIPIPGVATVTSPAKTATIWKSETRLVSGDCTENPKSWGCERVPFPWEGGPQTSEEYKAAREQLDAQQRNAR</sequence>
<evidence type="ECO:0000259" key="2">
    <source>
        <dbReference type="PROSITE" id="PS50093"/>
    </source>
</evidence>
<proteinExistence type="predicted"/>
<evidence type="ECO:0000313" key="3">
    <source>
        <dbReference type="EMBL" id="RZU62697.1"/>
    </source>
</evidence>
<evidence type="ECO:0000256" key="1">
    <source>
        <dbReference type="SAM" id="MobiDB-lite"/>
    </source>
</evidence>
<dbReference type="SUPFAM" id="SSF49299">
    <property type="entry name" value="PKD domain"/>
    <property type="match status" value="1"/>
</dbReference>
<dbReference type="Proteomes" id="UP000292685">
    <property type="component" value="Unassembled WGS sequence"/>
</dbReference>
<dbReference type="Gene3D" id="2.60.40.10">
    <property type="entry name" value="Immunoglobulins"/>
    <property type="match status" value="1"/>
</dbReference>
<dbReference type="AlphaFoldDB" id="A0A4Q8AEI6"/>